<accession>A0ABP0CNF3</accession>
<feature type="compositionally biased region" description="Low complexity" evidence="11">
    <location>
        <begin position="75"/>
        <end position="90"/>
    </location>
</feature>
<evidence type="ECO:0000256" key="6">
    <source>
        <dbReference type="ARBA" id="ARBA00022932"/>
    </source>
</evidence>
<dbReference type="InterPro" id="IPR022312">
    <property type="entry name" value="DNA_pol_X"/>
</dbReference>
<dbReference type="InterPro" id="IPR018944">
    <property type="entry name" value="DNA_pol_lambd_fingers_domain"/>
</dbReference>
<dbReference type="PRINTS" id="PR00869">
    <property type="entry name" value="DNAPOLX"/>
</dbReference>
<dbReference type="PROSITE" id="PS50172">
    <property type="entry name" value="BRCT"/>
    <property type="match status" value="1"/>
</dbReference>
<dbReference type="InterPro" id="IPR028207">
    <property type="entry name" value="DNA_pol_B_palm_palm"/>
</dbReference>
<evidence type="ECO:0000259" key="12">
    <source>
        <dbReference type="PROSITE" id="PS50172"/>
    </source>
</evidence>
<comment type="function">
    <text evidence="10">DNA polymerase that functions in several pathways of DNA repair. Involved in base excision repair (BER) responsible for repair of lesions that give rise to abasic (AP) sites in DNA. Also contributes to DNA double-strand break repair by non-homologous end joining and homologous recombination. Has both template-dependent and template-independent (terminal transferase) DNA polymerase activities. Has also a 5'-deoxyribose-5-phosphate lyase (dRP lyase) activity.</text>
</comment>
<keyword evidence="8" id="KW-0456">Lyase</keyword>
<dbReference type="SMART" id="SM00483">
    <property type="entry name" value="POLXc"/>
    <property type="match status" value="1"/>
</dbReference>
<dbReference type="InterPro" id="IPR001357">
    <property type="entry name" value="BRCT_dom"/>
</dbReference>
<feature type="domain" description="BRCT" evidence="12">
    <location>
        <begin position="106"/>
        <end position="152"/>
    </location>
</feature>
<keyword evidence="5 10" id="KW-0227">DNA damage</keyword>
<evidence type="ECO:0000256" key="1">
    <source>
        <dbReference type="ARBA" id="ARBA00001936"/>
    </source>
</evidence>
<comment type="catalytic activity">
    <reaction evidence="9 10">
        <text>DNA(n) + a 2'-deoxyribonucleoside 5'-triphosphate = DNA(n+1) + diphosphate</text>
        <dbReference type="Rhea" id="RHEA:22508"/>
        <dbReference type="Rhea" id="RHEA-COMP:17339"/>
        <dbReference type="Rhea" id="RHEA-COMP:17340"/>
        <dbReference type="ChEBI" id="CHEBI:33019"/>
        <dbReference type="ChEBI" id="CHEBI:61560"/>
        <dbReference type="ChEBI" id="CHEBI:173112"/>
        <dbReference type="EC" id="2.7.7.7"/>
    </reaction>
</comment>
<comment type="caution">
    <text evidence="13">The sequence shown here is derived from an EMBL/GenBank/DDBJ whole genome shotgun (WGS) entry which is preliminary data.</text>
</comment>
<evidence type="ECO:0000256" key="5">
    <source>
        <dbReference type="ARBA" id="ARBA00022763"/>
    </source>
</evidence>
<dbReference type="InterPro" id="IPR037160">
    <property type="entry name" value="DNA_Pol_thumb_sf"/>
</dbReference>
<evidence type="ECO:0000256" key="10">
    <source>
        <dbReference type="RuleBase" id="RU366014"/>
    </source>
</evidence>
<dbReference type="PANTHER" id="PTHR11276">
    <property type="entry name" value="DNA POLYMERASE TYPE-X FAMILY MEMBER"/>
    <property type="match status" value="1"/>
</dbReference>
<dbReference type="InterPro" id="IPR036420">
    <property type="entry name" value="BRCT_dom_sf"/>
</dbReference>
<dbReference type="EC" id="2.7.7.7" evidence="10"/>
<dbReference type="PRINTS" id="PR00870">
    <property type="entry name" value="DNAPOLXBETA"/>
</dbReference>
<dbReference type="SUPFAM" id="SSF81301">
    <property type="entry name" value="Nucleotidyltransferase"/>
    <property type="match status" value="1"/>
</dbReference>
<sequence>MAPDLAFPSIFLLEARITDDELRQLKGQISSLTTDAGKADVFLGKLATKKRAQFELRRLGVATAERRRPRTRNGASTASHSASASTTAEPAAKRRKPGTRTPSPIVISSSSENESDVKIVTEAEHTIKVVKLAWFTESVAHGKVLPLADYTVYEGRRIQAEPATQPSPTLVSRAQGILKRARADASGGQQSQQSSIAHGAQSRRQKFDGAPPSRPTLVRTTTSEHDRVEHLPPVPEFLHTIYACQRPTPLHGPNDEFVEALKTIRQARQLMGDKIGIRAYSTTIATIAAYPYELSTPTEVSRLPGCGPKTAQLFREFQNNGGHVREADDDEADAKLSVLRLFYNIWGVADTTARSFYNRGWRDLDDVVDYGWKELTRVQQIGVKYYDELQEPLTRAQVEAIAARVLEHANRIHDGFQMVIAGGYRRGKALSGDVDIIISHPDESVTHLLIRRLVLSLEKTGLITHTLTLSTANSERGQEAVSWKGNAPNHGLDSTASGGVGFDTLDKALVVWQDPMEDTEQTKEAGQGTEMKKPNTNPHRRVDIIISPWKTVGCAVLGWSGGTTFQRDLRRYCKNEKALRFDSSGARSRIDGSPVDLEGYYGSDPASDMQTAERRVFEALGLEFRPPNERCTG</sequence>
<keyword evidence="7 10" id="KW-0234">DNA repair</keyword>
<keyword evidence="14" id="KW-1185">Reference proteome</keyword>
<keyword evidence="6 10" id="KW-0239">DNA-directed DNA polymerase</keyword>
<dbReference type="InterPro" id="IPR027421">
    <property type="entry name" value="DNA_pol_lamdba_lyase_dom_sf"/>
</dbReference>
<dbReference type="InterPro" id="IPR002054">
    <property type="entry name" value="DNA-dir_DNA_pol_X"/>
</dbReference>
<feature type="region of interest" description="Disordered" evidence="11">
    <location>
        <begin position="518"/>
        <end position="538"/>
    </location>
</feature>
<dbReference type="InterPro" id="IPR002008">
    <property type="entry name" value="DNA_pol_X_beta-like"/>
</dbReference>
<proteinExistence type="inferred from homology"/>
<dbReference type="Gene3D" id="1.10.150.20">
    <property type="entry name" value="5' to 3' exonuclease, C-terminal subdomain"/>
    <property type="match status" value="1"/>
</dbReference>
<dbReference type="Pfam" id="PF14791">
    <property type="entry name" value="DNA_pol_B_thumb"/>
    <property type="match status" value="1"/>
</dbReference>
<dbReference type="EMBL" id="CAWUHC010000111">
    <property type="protein sequence ID" value="CAK7233102.1"/>
    <property type="molecule type" value="Genomic_DNA"/>
</dbReference>
<reference evidence="13 14" key="1">
    <citation type="submission" date="2024-01" db="EMBL/GenBank/DDBJ databases">
        <authorList>
            <person name="Allen C."/>
            <person name="Tagirdzhanova G."/>
        </authorList>
    </citation>
    <scope>NUCLEOTIDE SEQUENCE [LARGE SCALE GENOMIC DNA]</scope>
</reference>
<feature type="region of interest" description="Disordered" evidence="11">
    <location>
        <begin position="60"/>
        <end position="116"/>
    </location>
</feature>
<dbReference type="PROSITE" id="PS00522">
    <property type="entry name" value="DNA_POLYMERASE_X"/>
    <property type="match status" value="1"/>
</dbReference>
<dbReference type="Pfam" id="PF10391">
    <property type="entry name" value="DNA_pol_lambd_f"/>
    <property type="match status" value="1"/>
</dbReference>
<evidence type="ECO:0000256" key="4">
    <source>
        <dbReference type="ARBA" id="ARBA00022695"/>
    </source>
</evidence>
<evidence type="ECO:0000313" key="13">
    <source>
        <dbReference type="EMBL" id="CAK7233102.1"/>
    </source>
</evidence>
<feature type="region of interest" description="Disordered" evidence="11">
    <location>
        <begin position="179"/>
        <end position="226"/>
    </location>
</feature>
<keyword evidence="10" id="KW-0539">Nucleus</keyword>
<dbReference type="InterPro" id="IPR010996">
    <property type="entry name" value="HHH_MUS81"/>
</dbReference>
<dbReference type="Gene3D" id="1.10.150.110">
    <property type="entry name" value="DNA polymerase beta, N-terminal domain-like"/>
    <property type="match status" value="1"/>
</dbReference>
<comment type="subcellular location">
    <subcellularLocation>
        <location evidence="10">Nucleus</location>
    </subcellularLocation>
</comment>
<feature type="compositionally biased region" description="Low complexity" evidence="11">
    <location>
        <begin position="184"/>
        <end position="202"/>
    </location>
</feature>
<evidence type="ECO:0000256" key="3">
    <source>
        <dbReference type="ARBA" id="ARBA00022679"/>
    </source>
</evidence>
<dbReference type="SUPFAM" id="SSF47802">
    <property type="entry name" value="DNA polymerase beta, N-terminal domain-like"/>
    <property type="match status" value="1"/>
</dbReference>
<evidence type="ECO:0000256" key="11">
    <source>
        <dbReference type="SAM" id="MobiDB-lite"/>
    </source>
</evidence>
<dbReference type="InterPro" id="IPR019843">
    <property type="entry name" value="DNA_pol-X_BS"/>
</dbReference>
<dbReference type="Gene3D" id="3.30.460.10">
    <property type="entry name" value="Beta Polymerase, domain 2"/>
    <property type="match status" value="1"/>
</dbReference>
<dbReference type="Pfam" id="PF14716">
    <property type="entry name" value="HHH_8"/>
    <property type="match status" value="1"/>
</dbReference>
<dbReference type="SUPFAM" id="SSF52113">
    <property type="entry name" value="BRCT domain"/>
    <property type="match status" value="1"/>
</dbReference>
<dbReference type="Gene3D" id="3.30.210.10">
    <property type="entry name" value="DNA polymerase, thumb domain"/>
    <property type="match status" value="1"/>
</dbReference>
<dbReference type="Proteomes" id="UP001642406">
    <property type="component" value="Unassembled WGS sequence"/>
</dbReference>
<feature type="compositionally biased region" description="Polar residues" evidence="11">
    <location>
        <begin position="100"/>
        <end position="112"/>
    </location>
</feature>
<protein>
    <recommendedName>
        <fullName evidence="10">DNA polymerase</fullName>
        <ecNumber evidence="10">2.7.7.7</ecNumber>
    </recommendedName>
</protein>
<evidence type="ECO:0000313" key="14">
    <source>
        <dbReference type="Proteomes" id="UP001642406"/>
    </source>
</evidence>
<name>A0ABP0CNF3_9PEZI</name>
<dbReference type="InterPro" id="IPR043519">
    <property type="entry name" value="NT_sf"/>
</dbReference>
<gene>
    <name evidence="13" type="ORF">SBRCBS47491_008493</name>
</gene>
<evidence type="ECO:0000256" key="9">
    <source>
        <dbReference type="ARBA" id="ARBA00049244"/>
    </source>
</evidence>
<dbReference type="InterPro" id="IPR029398">
    <property type="entry name" value="PolB_thumb"/>
</dbReference>
<dbReference type="Pfam" id="PF14792">
    <property type="entry name" value="DNA_pol_B_palm"/>
    <property type="match status" value="1"/>
</dbReference>
<evidence type="ECO:0000256" key="8">
    <source>
        <dbReference type="ARBA" id="ARBA00023239"/>
    </source>
</evidence>
<keyword evidence="3 10" id="KW-0808">Transferase</keyword>
<dbReference type="PANTHER" id="PTHR11276:SF29">
    <property type="entry name" value="DNA POLYMERASE TYPE-X FAMILY PROTEIN POL4"/>
    <property type="match status" value="1"/>
</dbReference>
<evidence type="ECO:0000256" key="2">
    <source>
        <dbReference type="ARBA" id="ARBA00008323"/>
    </source>
</evidence>
<dbReference type="SUPFAM" id="SSF81585">
    <property type="entry name" value="PsbU/PolX domain-like"/>
    <property type="match status" value="1"/>
</dbReference>
<dbReference type="CDD" id="cd00141">
    <property type="entry name" value="NT_POLXc"/>
    <property type="match status" value="1"/>
</dbReference>
<comment type="similarity">
    <text evidence="2 10">Belongs to the DNA polymerase type-X family.</text>
</comment>
<comment type="cofactor">
    <cofactor evidence="1">
        <name>Mn(2+)</name>
        <dbReference type="ChEBI" id="CHEBI:29035"/>
    </cofactor>
</comment>
<keyword evidence="4 10" id="KW-0548">Nucleotidyltransferase</keyword>
<organism evidence="13 14">
    <name type="scientific">Sporothrix bragantina</name>
    <dbReference type="NCBI Taxonomy" id="671064"/>
    <lineage>
        <taxon>Eukaryota</taxon>
        <taxon>Fungi</taxon>
        <taxon>Dikarya</taxon>
        <taxon>Ascomycota</taxon>
        <taxon>Pezizomycotina</taxon>
        <taxon>Sordariomycetes</taxon>
        <taxon>Sordariomycetidae</taxon>
        <taxon>Ophiostomatales</taxon>
        <taxon>Ophiostomataceae</taxon>
        <taxon>Sporothrix</taxon>
    </lineage>
</organism>
<evidence type="ECO:0000256" key="7">
    <source>
        <dbReference type="ARBA" id="ARBA00023204"/>
    </source>
</evidence>